<evidence type="ECO:0000256" key="9">
    <source>
        <dbReference type="ARBA" id="ARBA00022989"/>
    </source>
</evidence>
<organism evidence="14 15">
    <name type="scientific">Shewanella electrica</name>
    <dbReference type="NCBI Taxonomy" id="515560"/>
    <lineage>
        <taxon>Bacteria</taxon>
        <taxon>Pseudomonadati</taxon>
        <taxon>Pseudomonadota</taxon>
        <taxon>Gammaproteobacteria</taxon>
        <taxon>Alteromonadales</taxon>
        <taxon>Shewanellaceae</taxon>
        <taxon>Shewanella</taxon>
    </lineage>
</organism>
<evidence type="ECO:0000256" key="2">
    <source>
        <dbReference type="ARBA" id="ARBA00004141"/>
    </source>
</evidence>
<dbReference type="PANTHER" id="PTHR39188:SF3">
    <property type="entry name" value="STAGE IV SPORULATION PROTEIN FB"/>
    <property type="match status" value="1"/>
</dbReference>
<dbReference type="RefSeq" id="WP_238896658.1">
    <property type="nucleotide sequence ID" value="NZ_JAKOGG010000007.1"/>
</dbReference>
<dbReference type="Pfam" id="PF02163">
    <property type="entry name" value="Peptidase_M50"/>
    <property type="match status" value="2"/>
</dbReference>
<feature type="domain" description="Peptidase M50" evidence="13">
    <location>
        <begin position="149"/>
        <end position="222"/>
    </location>
</feature>
<keyword evidence="11 12" id="KW-0472">Membrane</keyword>
<comment type="caution">
    <text evidence="14">The sequence shown here is derived from an EMBL/GenBank/DDBJ whole genome shotgun (WGS) entry which is preliminary data.</text>
</comment>
<evidence type="ECO:0000256" key="11">
    <source>
        <dbReference type="ARBA" id="ARBA00023136"/>
    </source>
</evidence>
<sequence length="362" mass="40036">MELLNIDCFGKSLRLEGSPVGWQQLSWDEQIVSQKQGPADGLKVHIFRLHHPGRQTDIEVRLEIDLRWQPFVLDYRLVIEDEVITSGQRVAKDIEQQRPTKPAATSKTPIKPWGLLALGFKLFKSAKVIKVVLAGASVAAYSWLFSFEFAIALILCLVIHEYGHIRAMKRFGLQTKGIYLIPFLGGLAVSDSKLNTRWQNVVISIMGPTYGMLLSIIAFIAYEVTGMELLAGLAVFNALLNIFNLLPILPLDGGHIIKSIGYSQNHLTGLIVCIAGAALGVYISYALGLTLLGILLAVGSLEIIMEWRYRHQSDLLPMDRYGQIVSAVWYLLTIAVLAGIIAVLAQSSDNPVMQLPLHILRG</sequence>
<evidence type="ECO:0000313" key="14">
    <source>
        <dbReference type="EMBL" id="MCS4557182.1"/>
    </source>
</evidence>
<evidence type="ECO:0000313" key="15">
    <source>
        <dbReference type="Proteomes" id="UP001201549"/>
    </source>
</evidence>
<dbReference type="PANTHER" id="PTHR39188">
    <property type="entry name" value="MEMBRANE-ASSOCIATED ZINC METALLOPROTEASE M50B"/>
    <property type="match status" value="1"/>
</dbReference>
<comment type="similarity">
    <text evidence="3">Belongs to the peptidase M50B family.</text>
</comment>
<feature type="transmembrane region" description="Helical" evidence="12">
    <location>
        <begin position="269"/>
        <end position="301"/>
    </location>
</feature>
<keyword evidence="8" id="KW-0862">Zinc</keyword>
<evidence type="ECO:0000256" key="12">
    <source>
        <dbReference type="SAM" id="Phobius"/>
    </source>
</evidence>
<dbReference type="EMBL" id="JAKOGG010000007">
    <property type="protein sequence ID" value="MCS4557182.1"/>
    <property type="molecule type" value="Genomic_DNA"/>
</dbReference>
<dbReference type="Proteomes" id="UP001201549">
    <property type="component" value="Unassembled WGS sequence"/>
</dbReference>
<comment type="cofactor">
    <cofactor evidence="1">
        <name>Zn(2+)</name>
        <dbReference type="ChEBI" id="CHEBI:29105"/>
    </cofactor>
</comment>
<evidence type="ECO:0000259" key="13">
    <source>
        <dbReference type="Pfam" id="PF02163"/>
    </source>
</evidence>
<feature type="transmembrane region" description="Helical" evidence="12">
    <location>
        <begin position="321"/>
        <end position="345"/>
    </location>
</feature>
<keyword evidence="10" id="KW-0482">Metalloprotease</keyword>
<evidence type="ECO:0000256" key="5">
    <source>
        <dbReference type="ARBA" id="ARBA00022692"/>
    </source>
</evidence>
<dbReference type="InterPro" id="IPR008915">
    <property type="entry name" value="Peptidase_M50"/>
</dbReference>
<evidence type="ECO:0000256" key="6">
    <source>
        <dbReference type="ARBA" id="ARBA00022723"/>
    </source>
</evidence>
<proteinExistence type="inferred from homology"/>
<dbReference type="CDD" id="cd06160">
    <property type="entry name" value="S2P-M50_like_2"/>
    <property type="match status" value="1"/>
</dbReference>
<keyword evidence="6" id="KW-0479">Metal-binding</keyword>
<evidence type="ECO:0000256" key="7">
    <source>
        <dbReference type="ARBA" id="ARBA00022801"/>
    </source>
</evidence>
<comment type="subcellular location">
    <subcellularLocation>
        <location evidence="2">Membrane</location>
        <topology evidence="2">Multi-pass membrane protein</topology>
    </subcellularLocation>
</comment>
<feature type="transmembrane region" description="Helical" evidence="12">
    <location>
        <begin position="201"/>
        <end position="222"/>
    </location>
</feature>
<keyword evidence="9 12" id="KW-1133">Transmembrane helix</keyword>
<accession>A0ABT2FLH2</accession>
<protein>
    <submittedName>
        <fullName evidence="14">Site-2 protease family protein</fullName>
    </submittedName>
</protein>
<feature type="domain" description="Peptidase M50" evidence="13">
    <location>
        <begin position="229"/>
        <end position="260"/>
    </location>
</feature>
<evidence type="ECO:0000256" key="4">
    <source>
        <dbReference type="ARBA" id="ARBA00022670"/>
    </source>
</evidence>
<feature type="transmembrane region" description="Helical" evidence="12">
    <location>
        <begin position="171"/>
        <end position="189"/>
    </location>
</feature>
<evidence type="ECO:0000256" key="1">
    <source>
        <dbReference type="ARBA" id="ARBA00001947"/>
    </source>
</evidence>
<evidence type="ECO:0000256" key="3">
    <source>
        <dbReference type="ARBA" id="ARBA00007931"/>
    </source>
</evidence>
<evidence type="ECO:0000256" key="8">
    <source>
        <dbReference type="ARBA" id="ARBA00022833"/>
    </source>
</evidence>
<gene>
    <name evidence="14" type="ORF">L9G74_12080</name>
</gene>
<keyword evidence="15" id="KW-1185">Reference proteome</keyword>
<feature type="transmembrane region" description="Helical" evidence="12">
    <location>
        <begin position="229"/>
        <end position="249"/>
    </location>
</feature>
<keyword evidence="7" id="KW-0378">Hydrolase</keyword>
<dbReference type="GO" id="GO:0006508">
    <property type="term" value="P:proteolysis"/>
    <property type="evidence" value="ECO:0007669"/>
    <property type="project" value="UniProtKB-KW"/>
</dbReference>
<evidence type="ECO:0000256" key="10">
    <source>
        <dbReference type="ARBA" id="ARBA00023049"/>
    </source>
</evidence>
<reference evidence="15" key="1">
    <citation type="submission" date="2023-07" db="EMBL/GenBank/DDBJ databases">
        <title>Shewanella mangrovi sp. nov., an acetaldehyde- degrading bacterium isolated from mangrove sediment.</title>
        <authorList>
            <person name="Liu Y."/>
        </authorList>
    </citation>
    <scope>NUCLEOTIDE SEQUENCE [LARGE SCALE GENOMIC DNA]</scope>
    <source>
        <strain evidence="15">C32</strain>
    </source>
</reference>
<keyword evidence="5 12" id="KW-0812">Transmembrane</keyword>
<dbReference type="GO" id="GO:0008233">
    <property type="term" value="F:peptidase activity"/>
    <property type="evidence" value="ECO:0007669"/>
    <property type="project" value="UniProtKB-KW"/>
</dbReference>
<feature type="transmembrane region" description="Helical" evidence="12">
    <location>
        <begin position="140"/>
        <end position="159"/>
    </location>
</feature>
<name>A0ABT2FLH2_9GAMM</name>
<keyword evidence="4 14" id="KW-0645">Protease</keyword>